<sequence>MLTEKFDAYGEVLPDAAGGKSETAKAASAMLSRVGQYLFWLLVIIIVSVRVIYYPAAPAFEVGTATDVKQAVTR</sequence>
<organism evidence="2 3">
    <name type="scientific">Bradyrhizobium sediminis</name>
    <dbReference type="NCBI Taxonomy" id="2840469"/>
    <lineage>
        <taxon>Bacteria</taxon>
        <taxon>Pseudomonadati</taxon>
        <taxon>Pseudomonadota</taxon>
        <taxon>Alphaproteobacteria</taxon>
        <taxon>Hyphomicrobiales</taxon>
        <taxon>Nitrobacteraceae</taxon>
        <taxon>Bradyrhizobium</taxon>
    </lineage>
</organism>
<dbReference type="AlphaFoldDB" id="A0A975RKZ1"/>
<keyword evidence="1" id="KW-0472">Membrane</keyword>
<evidence type="ECO:0000313" key="2">
    <source>
        <dbReference type="EMBL" id="QWG11982.1"/>
    </source>
</evidence>
<evidence type="ECO:0000313" key="3">
    <source>
        <dbReference type="Proteomes" id="UP000680839"/>
    </source>
</evidence>
<reference evidence="2" key="1">
    <citation type="submission" date="2021-06" db="EMBL/GenBank/DDBJ databases">
        <title>Bradyrhizobium sp. S2-20-1 Genome sequencing.</title>
        <authorList>
            <person name="Jin L."/>
        </authorList>
    </citation>
    <scope>NUCLEOTIDE SEQUENCE</scope>
    <source>
        <strain evidence="2">S2-20-1</strain>
    </source>
</reference>
<dbReference type="Proteomes" id="UP000680839">
    <property type="component" value="Chromosome"/>
</dbReference>
<keyword evidence="1" id="KW-0812">Transmembrane</keyword>
<accession>A0A975RKZ1</accession>
<proteinExistence type="predicted"/>
<dbReference type="EMBL" id="CP076134">
    <property type="protein sequence ID" value="QWG11982.1"/>
    <property type="molecule type" value="Genomic_DNA"/>
</dbReference>
<dbReference type="RefSeq" id="WP_215620834.1">
    <property type="nucleotide sequence ID" value="NZ_CP076134.1"/>
</dbReference>
<feature type="transmembrane region" description="Helical" evidence="1">
    <location>
        <begin position="37"/>
        <end position="56"/>
    </location>
</feature>
<gene>
    <name evidence="2" type="ORF">KMZ29_19945</name>
</gene>
<name>A0A975RKZ1_9BRAD</name>
<protein>
    <submittedName>
        <fullName evidence="2">Uncharacterized protein</fullName>
    </submittedName>
</protein>
<keyword evidence="1" id="KW-1133">Transmembrane helix</keyword>
<evidence type="ECO:0000256" key="1">
    <source>
        <dbReference type="SAM" id="Phobius"/>
    </source>
</evidence>